<proteinExistence type="predicted"/>
<sequence length="118" mass="13665">MRVQVSSLLCKVFLQYMVLLSEWDGMLDLWIKIIEIMDRLMNSGQGDSLAEAVRENLKNVVLFMATSGYLVSPEKDASRKKLWDETWERVDRFLPDLRNDIISEENPEPGQAEDGEEK</sequence>
<feature type="signal peptide" evidence="2">
    <location>
        <begin position="1"/>
        <end position="20"/>
    </location>
</feature>
<accession>A0A2K0T6Z6</accession>
<evidence type="ECO:0000259" key="3">
    <source>
        <dbReference type="Pfam" id="PF23325"/>
    </source>
</evidence>
<keyword evidence="2" id="KW-0732">Signal</keyword>
<evidence type="ECO:0000256" key="2">
    <source>
        <dbReference type="SAM" id="SignalP"/>
    </source>
</evidence>
<feature type="domain" description="GBF1-like tetratricopeptide repeats" evidence="3">
    <location>
        <begin position="2"/>
        <end position="101"/>
    </location>
</feature>
<feature type="chain" id="PRO_5014448972" description="GBF1-like tetratricopeptide repeats domain-containing protein" evidence="2">
    <location>
        <begin position="21"/>
        <end position="118"/>
    </location>
</feature>
<protein>
    <recommendedName>
        <fullName evidence="3">GBF1-like tetratricopeptide repeats domain-containing protein</fullName>
    </recommendedName>
</protein>
<dbReference type="InterPro" id="IPR056604">
    <property type="entry name" value="GBF1-like_TPR"/>
</dbReference>
<evidence type="ECO:0000313" key="4">
    <source>
        <dbReference type="EMBL" id="PNP41299.1"/>
    </source>
</evidence>
<organism evidence="4 5">
    <name type="scientific">Trichoderma gamsii</name>
    <dbReference type="NCBI Taxonomy" id="398673"/>
    <lineage>
        <taxon>Eukaryota</taxon>
        <taxon>Fungi</taxon>
        <taxon>Dikarya</taxon>
        <taxon>Ascomycota</taxon>
        <taxon>Pezizomycotina</taxon>
        <taxon>Sordariomycetes</taxon>
        <taxon>Hypocreomycetidae</taxon>
        <taxon>Hypocreales</taxon>
        <taxon>Hypocreaceae</taxon>
        <taxon>Trichoderma</taxon>
    </lineage>
</organism>
<dbReference type="Proteomes" id="UP000236546">
    <property type="component" value="Unassembled WGS sequence"/>
</dbReference>
<evidence type="ECO:0000256" key="1">
    <source>
        <dbReference type="SAM" id="MobiDB-lite"/>
    </source>
</evidence>
<feature type="compositionally biased region" description="Acidic residues" evidence="1">
    <location>
        <begin position="102"/>
        <end position="118"/>
    </location>
</feature>
<name>A0A2K0T6Z6_9HYPO</name>
<dbReference type="AlphaFoldDB" id="A0A2K0T6Z6"/>
<gene>
    <name evidence="4" type="ORF">TGAMA5MH_07172</name>
</gene>
<evidence type="ECO:0000313" key="5">
    <source>
        <dbReference type="Proteomes" id="UP000236546"/>
    </source>
</evidence>
<feature type="region of interest" description="Disordered" evidence="1">
    <location>
        <begin position="98"/>
        <end position="118"/>
    </location>
</feature>
<reference evidence="4 5" key="1">
    <citation type="submission" date="2017-02" db="EMBL/GenBank/DDBJ databases">
        <title>Genomes of Trichoderma spp. with biocontrol activity.</title>
        <authorList>
            <person name="Gardiner D."/>
            <person name="Kazan K."/>
            <person name="Vos C."/>
            <person name="Harvey P."/>
        </authorList>
    </citation>
    <scope>NUCLEOTIDE SEQUENCE [LARGE SCALE GENOMIC DNA]</scope>
    <source>
        <strain evidence="4 5">A5MH</strain>
    </source>
</reference>
<dbReference type="Pfam" id="PF23325">
    <property type="entry name" value="TPR_28"/>
    <property type="match status" value="1"/>
</dbReference>
<dbReference type="EMBL" id="MTYH01000059">
    <property type="protein sequence ID" value="PNP41299.1"/>
    <property type="molecule type" value="Genomic_DNA"/>
</dbReference>
<comment type="caution">
    <text evidence="4">The sequence shown here is derived from an EMBL/GenBank/DDBJ whole genome shotgun (WGS) entry which is preliminary data.</text>
</comment>
<dbReference type="OrthoDB" id="10258608at2759"/>